<dbReference type="Gene3D" id="3.10.20.740">
    <property type="match status" value="1"/>
</dbReference>
<dbReference type="FunFam" id="3.30.70.20:FF:000002">
    <property type="entry name" value="NADH-ubiquinone oxidoreductase 75 kDa subunit"/>
    <property type="match status" value="1"/>
</dbReference>
<gene>
    <name evidence="16" type="ORF">RZN69_12725</name>
</gene>
<feature type="domain" description="2Fe-2S ferredoxin-type" evidence="13">
    <location>
        <begin position="8"/>
        <end position="108"/>
    </location>
</feature>
<dbReference type="Gene3D" id="3.30.70.20">
    <property type="match status" value="1"/>
</dbReference>
<evidence type="ECO:0000256" key="7">
    <source>
        <dbReference type="ARBA" id="ARBA00022967"/>
    </source>
</evidence>
<dbReference type="InterPro" id="IPR019574">
    <property type="entry name" value="NADH_UbQ_OxRdtase_Gsu_4Fe4S-bd"/>
</dbReference>
<dbReference type="GO" id="GO:0016491">
    <property type="term" value="F:oxidoreductase activity"/>
    <property type="evidence" value="ECO:0007669"/>
    <property type="project" value="InterPro"/>
</dbReference>
<evidence type="ECO:0000256" key="8">
    <source>
        <dbReference type="ARBA" id="ARBA00023004"/>
    </source>
</evidence>
<dbReference type="SMART" id="SM00929">
    <property type="entry name" value="NADH-G_4Fe-4S_3"/>
    <property type="match status" value="1"/>
</dbReference>
<comment type="similarity">
    <text evidence="3">Belongs to the complex I 75 kDa subunit family.</text>
</comment>
<dbReference type="GO" id="GO:0051539">
    <property type="term" value="F:4 iron, 4 sulfur cluster binding"/>
    <property type="evidence" value="ECO:0007669"/>
    <property type="project" value="UniProtKB-KW"/>
</dbReference>
<keyword evidence="6" id="KW-0479">Metal-binding</keyword>
<keyword evidence="4" id="KW-0004">4Fe-4S</keyword>
<evidence type="ECO:0000259" key="15">
    <source>
        <dbReference type="PROSITE" id="PS51839"/>
    </source>
</evidence>
<dbReference type="InterPro" id="IPR000283">
    <property type="entry name" value="NADH_UbQ_OxRdtase_75kDa_su_CS"/>
</dbReference>
<keyword evidence="11" id="KW-0472">Membrane</keyword>
<keyword evidence="9" id="KW-0411">Iron-sulfur</keyword>
<dbReference type="Pfam" id="PF22117">
    <property type="entry name" value="Fer4_Nqo3"/>
    <property type="match status" value="1"/>
</dbReference>
<comment type="cofactor">
    <cofactor evidence="1">
        <name>[4Fe-4S] cluster</name>
        <dbReference type="ChEBI" id="CHEBI:49883"/>
    </cofactor>
</comment>
<dbReference type="GO" id="GO:0016020">
    <property type="term" value="C:membrane"/>
    <property type="evidence" value="ECO:0007669"/>
    <property type="project" value="UniProtKB-SubCell"/>
</dbReference>
<dbReference type="SUPFAM" id="SSF53706">
    <property type="entry name" value="Formate dehydrogenase/DMSO reductase, domains 1-3"/>
    <property type="match status" value="1"/>
</dbReference>
<dbReference type="RefSeq" id="WP_317831392.1">
    <property type="nucleotide sequence ID" value="NZ_CP136920.1"/>
</dbReference>
<dbReference type="GO" id="GO:0008137">
    <property type="term" value="F:NADH dehydrogenase (ubiquinone) activity"/>
    <property type="evidence" value="ECO:0007669"/>
    <property type="project" value="InterPro"/>
</dbReference>
<dbReference type="PROSITE" id="PS00643">
    <property type="entry name" value="COMPLEX1_75K_3"/>
    <property type="match status" value="1"/>
</dbReference>
<keyword evidence="17" id="KW-1185">Reference proteome</keyword>
<evidence type="ECO:0000256" key="6">
    <source>
        <dbReference type="ARBA" id="ARBA00022723"/>
    </source>
</evidence>
<name>A0AAQ3QRN9_9BACT</name>
<dbReference type="InterPro" id="IPR006963">
    <property type="entry name" value="Mopterin_OxRdtase_4Fe-4S_dom"/>
</dbReference>
<proteinExistence type="inferred from homology"/>
<dbReference type="GO" id="GO:0046872">
    <property type="term" value="F:metal ion binding"/>
    <property type="evidence" value="ECO:0007669"/>
    <property type="project" value="UniProtKB-KW"/>
</dbReference>
<keyword evidence="10" id="KW-0520">NAD</keyword>
<accession>A0AAQ3QRN9</accession>
<feature type="domain" description="4Fe-4S His(Cys)3-ligated-type" evidence="15">
    <location>
        <begin position="108"/>
        <end position="147"/>
    </location>
</feature>
<evidence type="ECO:0000256" key="9">
    <source>
        <dbReference type="ARBA" id="ARBA00023014"/>
    </source>
</evidence>
<dbReference type="KEGG" id="puo:RZN69_12725"/>
<comment type="subcellular location">
    <subcellularLocation>
        <location evidence="2">Membrane</location>
    </subcellularLocation>
</comment>
<dbReference type="AlphaFoldDB" id="A0AAQ3QRN9"/>
<evidence type="ECO:0000313" key="17">
    <source>
        <dbReference type="Proteomes" id="UP001304300"/>
    </source>
</evidence>
<dbReference type="Proteomes" id="UP001304300">
    <property type="component" value="Chromosome"/>
</dbReference>
<dbReference type="Pfam" id="PF13510">
    <property type="entry name" value="Fer2_4"/>
    <property type="match status" value="1"/>
</dbReference>
<dbReference type="GO" id="GO:0042773">
    <property type="term" value="P:ATP synthesis coupled electron transport"/>
    <property type="evidence" value="ECO:0007669"/>
    <property type="project" value="InterPro"/>
</dbReference>
<evidence type="ECO:0000256" key="5">
    <source>
        <dbReference type="ARBA" id="ARBA00022714"/>
    </source>
</evidence>
<dbReference type="InterPro" id="IPR001041">
    <property type="entry name" value="2Fe-2S_ferredoxin-type"/>
</dbReference>
<dbReference type="PROSITE" id="PS51669">
    <property type="entry name" value="4FE4S_MOW_BIS_MGD"/>
    <property type="match status" value="1"/>
</dbReference>
<dbReference type="Gene3D" id="3.40.50.740">
    <property type="match status" value="1"/>
</dbReference>
<comment type="cofactor">
    <cofactor evidence="12">
        <name>[2Fe-2S] cluster</name>
        <dbReference type="ChEBI" id="CHEBI:190135"/>
    </cofactor>
</comment>
<evidence type="ECO:0000256" key="3">
    <source>
        <dbReference type="ARBA" id="ARBA00005404"/>
    </source>
</evidence>
<dbReference type="Pfam" id="PF10588">
    <property type="entry name" value="NADH-G_4Fe-4S_3"/>
    <property type="match status" value="1"/>
</dbReference>
<evidence type="ECO:0000256" key="1">
    <source>
        <dbReference type="ARBA" id="ARBA00001966"/>
    </source>
</evidence>
<sequence>MPEEKEQKLVNINIDGQDYKVPSGMNLVDAAESVGVEIPHYCYHPKLSVAGNCRMCLVEMGTPMRDRATGEPVLDEDGVQKIGWMPKPAIACASNATPGLHIKTQSQLTKDCREGVMEFLLVNHPLDCPICDQAGECRLQEFSTDYGRGFSRFIEDKNVKPKRTELGPRVTLDDERCILCSRCVRFADEIDDNPVLGFIDRGSHSTLTCYPGKELNSNYSLNTVDICPVGALTSTDFRFKMRVWFLKSVKSICTESSVGVNTEVWSREGKIYRITPRRNDKVNDTWMPDSGRAIYNEVEAESRLRLFRVNGNQVSLGEAIERARELVKAGTVAYVGSGHMSVEEQWMLRSITEAAPGSVHFVSHTAVGDGRLISNDRTPNLRGGLLTGLIKELPEAKLDGLAEKIAAGEIKTVVSFGQDLIAAGIGPDLLKKVELVYFGTHRNECSDLAQVVLPTLMVFEKTGSFVNQQFRLQRFQQCVPGPAGLLPDIILQSRLIAEIKGENAADPSLAAIWKEISAELPVFEGLSYAKIPDLGVLLDGSAFDALPFCEGKSMYYEPKFELAASGSHF</sequence>
<dbReference type="InterPro" id="IPR006656">
    <property type="entry name" value="Mopterin_OxRdtase"/>
</dbReference>
<evidence type="ECO:0000256" key="4">
    <source>
        <dbReference type="ARBA" id="ARBA00022485"/>
    </source>
</evidence>
<keyword evidence="7" id="KW-1278">Translocase</keyword>
<evidence type="ECO:0000313" key="16">
    <source>
        <dbReference type="EMBL" id="WOO39481.1"/>
    </source>
</evidence>
<evidence type="ECO:0000259" key="13">
    <source>
        <dbReference type="PROSITE" id="PS51085"/>
    </source>
</evidence>
<dbReference type="PROSITE" id="PS51839">
    <property type="entry name" value="4FE4S_HC3"/>
    <property type="match status" value="1"/>
</dbReference>
<dbReference type="EMBL" id="CP136920">
    <property type="protein sequence ID" value="WOO39481.1"/>
    <property type="molecule type" value="Genomic_DNA"/>
</dbReference>
<dbReference type="FunFam" id="3.10.20.740:FF:000004">
    <property type="entry name" value="NADH-quinone oxidoreductase"/>
    <property type="match status" value="1"/>
</dbReference>
<protein>
    <submittedName>
        <fullName evidence="16">2Fe-2S iron-sulfur cluster-binding protein</fullName>
    </submittedName>
</protein>
<evidence type="ECO:0000259" key="14">
    <source>
        <dbReference type="PROSITE" id="PS51669"/>
    </source>
</evidence>
<keyword evidence="8" id="KW-0408">Iron</keyword>
<dbReference type="Pfam" id="PF00384">
    <property type="entry name" value="Molybdopterin"/>
    <property type="match status" value="1"/>
</dbReference>
<dbReference type="SUPFAM" id="SSF54292">
    <property type="entry name" value="2Fe-2S ferredoxin-like"/>
    <property type="match status" value="1"/>
</dbReference>
<keyword evidence="5" id="KW-0001">2Fe-2S</keyword>
<evidence type="ECO:0000256" key="10">
    <source>
        <dbReference type="ARBA" id="ARBA00023027"/>
    </source>
</evidence>
<evidence type="ECO:0000256" key="12">
    <source>
        <dbReference type="ARBA" id="ARBA00034078"/>
    </source>
</evidence>
<dbReference type="PANTHER" id="PTHR43105">
    <property type="entry name" value="RESPIRATORY NITRATE REDUCTASE"/>
    <property type="match status" value="1"/>
</dbReference>
<dbReference type="InterPro" id="IPR054351">
    <property type="entry name" value="NADH_UbQ_OxRdtase_ferredoxin"/>
</dbReference>
<organism evidence="16 17">
    <name type="scientific">Rubellicoccus peritrichatus</name>
    <dbReference type="NCBI Taxonomy" id="3080537"/>
    <lineage>
        <taxon>Bacteria</taxon>
        <taxon>Pseudomonadati</taxon>
        <taxon>Verrucomicrobiota</taxon>
        <taxon>Opitutia</taxon>
        <taxon>Puniceicoccales</taxon>
        <taxon>Cerasicoccaceae</taxon>
        <taxon>Rubellicoccus</taxon>
    </lineage>
</organism>
<reference evidence="16 17" key="1">
    <citation type="submission" date="2023-10" db="EMBL/GenBank/DDBJ databases">
        <title>Rubellicoccus peritrichatus gen. nov., sp. nov., isolated from an algae of coral reef tank.</title>
        <authorList>
            <person name="Luo J."/>
        </authorList>
    </citation>
    <scope>NUCLEOTIDE SEQUENCE [LARGE SCALE GENOMIC DNA]</scope>
    <source>
        <strain evidence="16 17">CR14</strain>
    </source>
</reference>
<dbReference type="CDD" id="cd00207">
    <property type="entry name" value="fer2"/>
    <property type="match status" value="1"/>
</dbReference>
<dbReference type="GO" id="GO:0048038">
    <property type="term" value="F:quinone binding"/>
    <property type="evidence" value="ECO:0007669"/>
    <property type="project" value="UniProtKB-KW"/>
</dbReference>
<dbReference type="PROSITE" id="PS51085">
    <property type="entry name" value="2FE2S_FER_2"/>
    <property type="match status" value="1"/>
</dbReference>
<evidence type="ECO:0000256" key="2">
    <source>
        <dbReference type="ARBA" id="ARBA00004370"/>
    </source>
</evidence>
<dbReference type="Pfam" id="PF22151">
    <property type="entry name" value="Fer4_NDSU1"/>
    <property type="match status" value="1"/>
</dbReference>
<dbReference type="InterPro" id="IPR036010">
    <property type="entry name" value="2Fe-2S_ferredoxin-like_sf"/>
</dbReference>
<dbReference type="PANTHER" id="PTHR43105:SF13">
    <property type="entry name" value="NADH-UBIQUINONE OXIDOREDUCTASE 75 KDA SUBUNIT, MITOCHONDRIAL"/>
    <property type="match status" value="1"/>
</dbReference>
<dbReference type="PROSITE" id="PS00641">
    <property type="entry name" value="COMPLEX1_75K_1"/>
    <property type="match status" value="1"/>
</dbReference>
<dbReference type="Gene3D" id="3.30.200.210">
    <property type="match status" value="1"/>
</dbReference>
<dbReference type="SUPFAM" id="SSF54862">
    <property type="entry name" value="4Fe-4S ferredoxins"/>
    <property type="match status" value="1"/>
</dbReference>
<feature type="domain" description="4Fe-4S Mo/W bis-MGD-type" evidence="14">
    <location>
        <begin position="246"/>
        <end position="302"/>
    </location>
</feature>
<dbReference type="InterPro" id="IPR050123">
    <property type="entry name" value="Prok_molybdopt-oxidoreductase"/>
</dbReference>
<evidence type="ECO:0000256" key="11">
    <source>
        <dbReference type="ARBA" id="ARBA00023136"/>
    </source>
</evidence>
<dbReference type="GO" id="GO:0051537">
    <property type="term" value="F:2 iron, 2 sulfur cluster binding"/>
    <property type="evidence" value="ECO:0007669"/>
    <property type="project" value="UniProtKB-KW"/>
</dbReference>